<organism evidence="2 3">
    <name type="scientific">Metarhizobium album</name>
    <dbReference type="NCBI Taxonomy" id="2182425"/>
    <lineage>
        <taxon>Bacteria</taxon>
        <taxon>Pseudomonadati</taxon>
        <taxon>Pseudomonadota</taxon>
        <taxon>Alphaproteobacteria</taxon>
        <taxon>Hyphomicrobiales</taxon>
        <taxon>Rhizobiaceae</taxon>
        <taxon>Metarhizobium</taxon>
    </lineage>
</organism>
<gene>
    <name evidence="2" type="ORF">DEM27_03480</name>
</gene>
<dbReference type="PANTHER" id="PTHR43194">
    <property type="entry name" value="HYDROLASE ALPHA/BETA FOLD FAMILY"/>
    <property type="match status" value="1"/>
</dbReference>
<dbReference type="InterPro" id="IPR000073">
    <property type="entry name" value="AB_hydrolase_1"/>
</dbReference>
<evidence type="ECO:0000313" key="3">
    <source>
        <dbReference type="Proteomes" id="UP000245252"/>
    </source>
</evidence>
<accession>A0A2U2DY67</accession>
<dbReference type="InterPro" id="IPR050228">
    <property type="entry name" value="Carboxylesterase_BioH"/>
</dbReference>
<dbReference type="Gene3D" id="3.40.50.1820">
    <property type="entry name" value="alpha/beta hydrolase"/>
    <property type="match status" value="1"/>
</dbReference>
<sequence length="297" mass="32775">MTQDYESGFSSRTFHTHDGLKLYARDYGYDDPKTAGRTPLVCLPGLTRNSRDFHQLAVLLSSQGEQPRRVVSFDYRGRGFSDWDNDKSHYNLLVEADDVIAGCAALGIENAVFLGTSRGGLTLHLLAGMRPALLKAVILNDIGPVIEGAGLAQIKAYLNRDEKPRDWQDAVKLLQDIHGRAFTALTAQDWVDMAYAIYAEIDGKVVGDFDPAIAQQMKDLDLSAPVQTLWQQFDALTTVPLMVIRGENSALLSEETIDEIRRRHPRLTALTVAGHGHAPIVHLSGIPEAILRFIGDL</sequence>
<dbReference type="InterPro" id="IPR029058">
    <property type="entry name" value="AB_hydrolase_fold"/>
</dbReference>
<evidence type="ECO:0000259" key="1">
    <source>
        <dbReference type="Pfam" id="PF00561"/>
    </source>
</evidence>
<dbReference type="Pfam" id="PF00561">
    <property type="entry name" value="Abhydrolase_1"/>
    <property type="match status" value="1"/>
</dbReference>
<dbReference type="RefSeq" id="WP_109456764.1">
    <property type="nucleotide sequence ID" value="NZ_QFBC01000001.1"/>
</dbReference>
<dbReference type="EMBL" id="QFBC01000001">
    <property type="protein sequence ID" value="PWE58246.1"/>
    <property type="molecule type" value="Genomic_DNA"/>
</dbReference>
<dbReference type="SUPFAM" id="SSF53474">
    <property type="entry name" value="alpha/beta-Hydrolases"/>
    <property type="match status" value="1"/>
</dbReference>
<feature type="domain" description="AB hydrolase-1" evidence="1">
    <location>
        <begin position="39"/>
        <end position="147"/>
    </location>
</feature>
<dbReference type="AlphaFoldDB" id="A0A2U2DY67"/>
<comment type="caution">
    <text evidence="2">The sequence shown here is derived from an EMBL/GenBank/DDBJ whole genome shotgun (WGS) entry which is preliminary data.</text>
</comment>
<dbReference type="PANTHER" id="PTHR43194:SF2">
    <property type="entry name" value="PEROXISOMAL MEMBRANE PROTEIN LPX1"/>
    <property type="match status" value="1"/>
</dbReference>
<evidence type="ECO:0000313" key="2">
    <source>
        <dbReference type="EMBL" id="PWE58246.1"/>
    </source>
</evidence>
<keyword evidence="2" id="KW-0378">Hydrolase</keyword>
<protein>
    <submittedName>
        <fullName evidence="2">Alpha/beta hydrolase</fullName>
    </submittedName>
</protein>
<reference evidence="2 3" key="1">
    <citation type="submission" date="2018-05" db="EMBL/GenBank/DDBJ databases">
        <title>The draft genome of strain NS-104.</title>
        <authorList>
            <person name="Hang P."/>
            <person name="Jiang J."/>
        </authorList>
    </citation>
    <scope>NUCLEOTIDE SEQUENCE [LARGE SCALE GENOMIC DNA]</scope>
    <source>
        <strain evidence="2 3">NS-104</strain>
    </source>
</reference>
<name>A0A2U2DY67_9HYPH</name>
<dbReference type="GO" id="GO:0016787">
    <property type="term" value="F:hydrolase activity"/>
    <property type="evidence" value="ECO:0007669"/>
    <property type="project" value="UniProtKB-KW"/>
</dbReference>
<dbReference type="OrthoDB" id="9791366at2"/>
<keyword evidence="3" id="KW-1185">Reference proteome</keyword>
<proteinExistence type="predicted"/>
<dbReference type="Proteomes" id="UP000245252">
    <property type="component" value="Unassembled WGS sequence"/>
</dbReference>